<evidence type="ECO:0000313" key="4">
    <source>
        <dbReference type="EMBL" id="THV64596.1"/>
    </source>
</evidence>
<evidence type="ECO:0000256" key="2">
    <source>
        <dbReference type="PROSITE-ProRule" id="PRU00023"/>
    </source>
</evidence>
<feature type="repeat" description="ANK" evidence="2">
    <location>
        <begin position="1043"/>
        <end position="1072"/>
    </location>
</feature>
<dbReference type="InterPro" id="IPR007111">
    <property type="entry name" value="NACHT_NTPase"/>
</dbReference>
<dbReference type="InterPro" id="IPR036770">
    <property type="entry name" value="Ankyrin_rpt-contain_sf"/>
</dbReference>
<feature type="domain" description="NACHT" evidence="3">
    <location>
        <begin position="441"/>
        <end position="591"/>
    </location>
</feature>
<feature type="non-terminal residue" evidence="4">
    <location>
        <position position="1099"/>
    </location>
</feature>
<dbReference type="Pfam" id="PF24883">
    <property type="entry name" value="NPHP3_N"/>
    <property type="match status" value="1"/>
</dbReference>
<dbReference type="InterPro" id="IPR054471">
    <property type="entry name" value="GPIID_WHD"/>
</dbReference>
<keyword evidence="2" id="KW-0040">ANK repeat</keyword>
<dbReference type="Pfam" id="PF22939">
    <property type="entry name" value="WHD_GPIID"/>
    <property type="match status" value="1"/>
</dbReference>
<comment type="caution">
    <text evidence="4">The sequence shown here is derived from an EMBL/GenBank/DDBJ whole genome shotgun (WGS) entry which is preliminary data.</text>
</comment>
<dbReference type="InterPro" id="IPR056884">
    <property type="entry name" value="NPHP3-like_N"/>
</dbReference>
<dbReference type="InterPro" id="IPR053137">
    <property type="entry name" value="NLR-like"/>
</dbReference>
<feature type="repeat" description="ANK" evidence="2">
    <location>
        <begin position="1076"/>
        <end position="1099"/>
    </location>
</feature>
<feature type="repeat" description="ANK" evidence="2">
    <location>
        <begin position="941"/>
        <end position="973"/>
    </location>
</feature>
<dbReference type="EMBL" id="QZAF01000822">
    <property type="protein sequence ID" value="THV64596.1"/>
    <property type="molecule type" value="Genomic_DNA"/>
</dbReference>
<keyword evidence="1" id="KW-0677">Repeat</keyword>
<gene>
    <name evidence="4" type="ORF">D6D28_09785</name>
</gene>
<dbReference type="PROSITE" id="PS50297">
    <property type="entry name" value="ANK_REP_REGION"/>
    <property type="match status" value="3"/>
</dbReference>
<proteinExistence type="predicted"/>
<dbReference type="InterPro" id="IPR035994">
    <property type="entry name" value="Nucleoside_phosphorylase_sf"/>
</dbReference>
<dbReference type="PANTHER" id="PTHR46082:SF11">
    <property type="entry name" value="AAA+ ATPASE DOMAIN-CONTAINING PROTEIN-RELATED"/>
    <property type="match status" value="1"/>
</dbReference>
<dbReference type="GO" id="GO:0003824">
    <property type="term" value="F:catalytic activity"/>
    <property type="evidence" value="ECO:0007669"/>
    <property type="project" value="InterPro"/>
</dbReference>
<dbReference type="InterPro" id="IPR002110">
    <property type="entry name" value="Ankyrin_rpt"/>
</dbReference>
<dbReference type="Proteomes" id="UP000304951">
    <property type="component" value="Unassembled WGS sequence"/>
</dbReference>
<dbReference type="SUPFAM" id="SSF48403">
    <property type="entry name" value="Ankyrin repeat"/>
    <property type="match status" value="1"/>
</dbReference>
<protein>
    <recommendedName>
        <fullName evidence="3">NACHT domain-containing protein</fullName>
    </recommendedName>
</protein>
<dbReference type="Gene3D" id="3.40.50.1580">
    <property type="entry name" value="Nucleoside phosphorylase domain"/>
    <property type="match status" value="1"/>
</dbReference>
<dbReference type="Gene3D" id="1.25.40.20">
    <property type="entry name" value="Ankyrin repeat-containing domain"/>
    <property type="match status" value="1"/>
</dbReference>
<dbReference type="Pfam" id="PF12796">
    <property type="entry name" value="Ank_2"/>
    <property type="match status" value="2"/>
</dbReference>
<dbReference type="InterPro" id="IPR027417">
    <property type="entry name" value="P-loop_NTPase"/>
</dbReference>
<evidence type="ECO:0000313" key="5">
    <source>
        <dbReference type="Proteomes" id="UP000304951"/>
    </source>
</evidence>
<feature type="repeat" description="ANK" evidence="2">
    <location>
        <begin position="1007"/>
        <end position="1039"/>
    </location>
</feature>
<dbReference type="PANTHER" id="PTHR46082">
    <property type="entry name" value="ATP/GTP-BINDING PROTEIN-RELATED"/>
    <property type="match status" value="1"/>
</dbReference>
<organism evidence="4 5">
    <name type="scientific">Aureobasidium pullulans</name>
    <name type="common">Black yeast</name>
    <name type="synonym">Pullularia pullulans</name>
    <dbReference type="NCBI Taxonomy" id="5580"/>
    <lineage>
        <taxon>Eukaryota</taxon>
        <taxon>Fungi</taxon>
        <taxon>Dikarya</taxon>
        <taxon>Ascomycota</taxon>
        <taxon>Pezizomycotina</taxon>
        <taxon>Dothideomycetes</taxon>
        <taxon>Dothideomycetidae</taxon>
        <taxon>Dothideales</taxon>
        <taxon>Saccotheciaceae</taxon>
        <taxon>Aureobasidium</taxon>
    </lineage>
</organism>
<dbReference type="PROSITE" id="PS50837">
    <property type="entry name" value="NACHT"/>
    <property type="match status" value="1"/>
</dbReference>
<reference evidence="4 5" key="1">
    <citation type="submission" date="2018-10" db="EMBL/GenBank/DDBJ databases">
        <title>Fifty Aureobasidium pullulans genomes reveal a recombining polyextremotolerant generalist.</title>
        <authorList>
            <person name="Gostincar C."/>
            <person name="Turk M."/>
            <person name="Zajc J."/>
            <person name="Gunde-Cimerman N."/>
        </authorList>
    </citation>
    <scope>NUCLEOTIDE SEQUENCE [LARGE SCALE GENOMIC DNA]</scope>
    <source>
        <strain evidence="4 5">EXF-11900</strain>
    </source>
</reference>
<accession>A0A4S8S3E7</accession>
<dbReference type="SMART" id="SM00248">
    <property type="entry name" value="ANK"/>
    <property type="match status" value="5"/>
</dbReference>
<dbReference type="InterPro" id="IPR055497">
    <property type="entry name" value="DUF7069"/>
</dbReference>
<sequence length="1099" mass="123330">MKECLKPFFAQKKSATNMPDPKQYTVGWICALSTESVAACLFLDKEHEDRPDHLSANDSNDYTLGEMSGHYVVIAVMPEGEYGQTSATGVIKDMLNSFPNIRIGLMVGIGGGAPSAKHDIRLGDVVVSSPQDGTGGVYQYDYGKLIQGQGFQHTGFLNQPSTLIRTTVSGLKTQYKRKGHKIQETIKTILDDNPRLNEEFSHPGEDKDRLYQSDVVHAAACGEACEDWCGIQPVQIVERRKRTTKEDSPAIHHGVVASGSSLMKDATMRDALAKEKSVMCFEMEAAGLMNHFPCLVVRGICDYSDSHKNKQWQGYAAMTAAAYAKDLLTRMVPSRVEQEDKIEKILDECNQNAVNDGFKDLCRESKTSTEVLKAHAHSTREHLEKKAVRYVNIEHQNCHQVFKTSTYEQFKNINPDRVEQTCQWALSHTLYQHWRDSASDDLLWISADPGCGKSVLSKALVDKDLRRDIDDVTICYFFFKDNDEQNSLATSLCALLHQLFQQQPHLLQHAVSAWSKNGSKLEQETDELWRILLTATSDPAARNTTCVLDALDECRDRDRSDLIAKLARFHEVAASQGPRQSWLKFIVTSRPYDDIQRGFDQIPPSLPAIRLRREQQNDQIRAEINCVINVRVSHLATELGLRESTSSRLGQTLLAMEHRTYLWLHLAIEDARITLRDSFKPDEEAIDSVPLSVEGAYEKILARVTPAQHQKVKLILQIIVGARRPLSVGEMALALGLATSKHCRTSMDAQVDPNHLGKQLRNWCGLFVFINQSRIYLIHQTAREFLVARQEYEHRNSFAHITWRHCIQKAEMEQVMARICMRCINLEDREMLTDDHVSTLSQRGGDKHENFIDYCCEWWTTHYSLSQDENKEDTLQDALALYNNQGEASKFWFDRFRIKTRPYAHARSMTSIQLAAFSNHDRVLEHYLAKPGTDVEAKDKEGRSALYWASELGHERIARMLLDKGADANAQGGYYGNALQAASAEGHDKIVWLLLDKSADVNAHGGEYGNALQAASAEGRDKIVQLLLDKGADVNAQGGCYGNALQAASANSHDKTVQLLLDRGANVNAHGGCYGNALYTASANSYDKIVQLLLDKGAD</sequence>
<evidence type="ECO:0000256" key="1">
    <source>
        <dbReference type="ARBA" id="ARBA00022737"/>
    </source>
</evidence>
<name>A0A4S8S3E7_AURPU</name>
<dbReference type="Pfam" id="PF23239">
    <property type="entry name" value="DUF7069"/>
    <property type="match status" value="1"/>
</dbReference>
<dbReference type="PROSITE" id="PS50088">
    <property type="entry name" value="ANK_REPEAT"/>
    <property type="match status" value="4"/>
</dbReference>
<dbReference type="GO" id="GO:0009116">
    <property type="term" value="P:nucleoside metabolic process"/>
    <property type="evidence" value="ECO:0007669"/>
    <property type="project" value="InterPro"/>
</dbReference>
<dbReference type="SUPFAM" id="SSF53167">
    <property type="entry name" value="Purine and uridine phosphorylases"/>
    <property type="match status" value="1"/>
</dbReference>
<dbReference type="PRINTS" id="PR01415">
    <property type="entry name" value="ANKYRIN"/>
</dbReference>
<evidence type="ECO:0000259" key="3">
    <source>
        <dbReference type="PROSITE" id="PS50837"/>
    </source>
</evidence>
<dbReference type="AlphaFoldDB" id="A0A4S8S3E7"/>
<dbReference type="Gene3D" id="3.40.50.300">
    <property type="entry name" value="P-loop containing nucleotide triphosphate hydrolases"/>
    <property type="match status" value="1"/>
</dbReference>